<organism evidence="2 3">
    <name type="scientific">Thyridium curvatum</name>
    <dbReference type="NCBI Taxonomy" id="1093900"/>
    <lineage>
        <taxon>Eukaryota</taxon>
        <taxon>Fungi</taxon>
        <taxon>Dikarya</taxon>
        <taxon>Ascomycota</taxon>
        <taxon>Pezizomycotina</taxon>
        <taxon>Sordariomycetes</taxon>
        <taxon>Sordariomycetidae</taxon>
        <taxon>Thyridiales</taxon>
        <taxon>Thyridiaceae</taxon>
        <taxon>Thyridium</taxon>
    </lineage>
</organism>
<dbReference type="CDD" id="cd00448">
    <property type="entry name" value="YjgF_YER057c_UK114_family"/>
    <property type="match status" value="1"/>
</dbReference>
<dbReference type="GO" id="GO:0005829">
    <property type="term" value="C:cytosol"/>
    <property type="evidence" value="ECO:0007669"/>
    <property type="project" value="TreeGrafter"/>
</dbReference>
<proteinExistence type="inferred from homology"/>
<comment type="similarity">
    <text evidence="1">Belongs to the RutC family.</text>
</comment>
<dbReference type="PANTHER" id="PTHR11803">
    <property type="entry name" value="2-IMINOBUTANOATE/2-IMINOPROPANOATE DEAMINASE RIDA"/>
    <property type="match status" value="1"/>
</dbReference>
<dbReference type="RefSeq" id="XP_030989361.1">
    <property type="nucleotide sequence ID" value="XM_031133289.1"/>
</dbReference>
<evidence type="ECO:0000256" key="1">
    <source>
        <dbReference type="ARBA" id="ARBA00010552"/>
    </source>
</evidence>
<evidence type="ECO:0000313" key="3">
    <source>
        <dbReference type="Proteomes" id="UP000319257"/>
    </source>
</evidence>
<dbReference type="FunFam" id="3.30.1330.40:FF:000001">
    <property type="entry name" value="L-PSP family endoribonuclease"/>
    <property type="match status" value="1"/>
</dbReference>
<dbReference type="PANTHER" id="PTHR11803:SF42">
    <property type="entry name" value="MMF1"/>
    <property type="match status" value="1"/>
</dbReference>
<dbReference type="InterPro" id="IPR006175">
    <property type="entry name" value="YjgF/YER057c/UK114"/>
</dbReference>
<dbReference type="AlphaFoldDB" id="A0A507ATW3"/>
<dbReference type="NCBIfam" id="TIGR00004">
    <property type="entry name" value="Rid family detoxifying hydrolase"/>
    <property type="match status" value="1"/>
</dbReference>
<dbReference type="SUPFAM" id="SSF55298">
    <property type="entry name" value="YjgF-like"/>
    <property type="match status" value="1"/>
</dbReference>
<dbReference type="InterPro" id="IPR006056">
    <property type="entry name" value="RidA"/>
</dbReference>
<keyword evidence="3" id="KW-1185">Reference proteome</keyword>
<dbReference type="Pfam" id="PF01042">
    <property type="entry name" value="Ribonuc_L-PSP"/>
    <property type="match status" value="1"/>
</dbReference>
<comment type="caution">
    <text evidence="2">The sequence shown here is derived from an EMBL/GenBank/DDBJ whole genome shotgun (WGS) entry which is preliminary data.</text>
</comment>
<gene>
    <name evidence="2" type="ORF">E0L32_010648</name>
</gene>
<accession>A0A507ATW3</accession>
<dbReference type="GO" id="GO:0005739">
    <property type="term" value="C:mitochondrion"/>
    <property type="evidence" value="ECO:0007669"/>
    <property type="project" value="UniProtKB-ARBA"/>
</dbReference>
<protein>
    <submittedName>
        <fullName evidence="2">Uncharacterized protein</fullName>
    </submittedName>
</protein>
<evidence type="ECO:0000313" key="2">
    <source>
        <dbReference type="EMBL" id="TPX07650.1"/>
    </source>
</evidence>
<dbReference type="STRING" id="1093900.A0A507ATW3"/>
<dbReference type="GO" id="GO:0019239">
    <property type="term" value="F:deaminase activity"/>
    <property type="evidence" value="ECO:0007669"/>
    <property type="project" value="TreeGrafter"/>
</dbReference>
<dbReference type="GeneID" id="41978095"/>
<dbReference type="EMBL" id="SKBQ01000088">
    <property type="protein sequence ID" value="TPX07650.1"/>
    <property type="molecule type" value="Genomic_DNA"/>
</dbReference>
<name>A0A507ATW3_9PEZI</name>
<dbReference type="Proteomes" id="UP000319257">
    <property type="component" value="Unassembled WGS sequence"/>
</dbReference>
<reference evidence="2 3" key="1">
    <citation type="submission" date="2019-06" db="EMBL/GenBank/DDBJ databases">
        <title>Draft genome sequence of the filamentous fungus Phialemoniopsis curvata isolated from diesel fuel.</title>
        <authorList>
            <person name="Varaljay V.A."/>
            <person name="Lyon W.J."/>
            <person name="Crouch A.L."/>
            <person name="Drake C.E."/>
            <person name="Hollomon J.M."/>
            <person name="Nadeau L.J."/>
            <person name="Nunn H.S."/>
            <person name="Stevenson B.S."/>
            <person name="Bojanowski C.L."/>
            <person name="Crookes-Goodson W.J."/>
        </authorList>
    </citation>
    <scope>NUCLEOTIDE SEQUENCE [LARGE SCALE GENOMIC DNA]</scope>
    <source>
        <strain evidence="2 3">D216</strain>
    </source>
</reference>
<dbReference type="InParanoid" id="A0A507ATW3"/>
<dbReference type="InterPro" id="IPR035959">
    <property type="entry name" value="RutC-like_sf"/>
</dbReference>
<dbReference type="Gene3D" id="3.30.1330.40">
    <property type="entry name" value="RutC-like"/>
    <property type="match status" value="1"/>
</dbReference>
<sequence length="129" mass="13792">MATKQEVSTSKAPAPLPQFSQAIKHNGMVYCSGNVGLSPETRKLAEGGATAEARQAIANLKAILEEAGSSLANIVKMNIFITTMDDFGAINKAYDEFFDSISPKPCRTCVAVYQLPLGAKVEIECTAFM</sequence>
<dbReference type="OrthoDB" id="309640at2759"/>